<dbReference type="EMBL" id="CP035495">
    <property type="protein sequence ID" value="QAY61972.1"/>
    <property type="molecule type" value="Genomic_DNA"/>
</dbReference>
<dbReference type="Proteomes" id="UP000291758">
    <property type="component" value="Chromosome"/>
</dbReference>
<reference evidence="3 4" key="1">
    <citation type="submission" date="2019-01" db="EMBL/GenBank/DDBJ databases">
        <title>Genome sequencing of strain 2JSPR-7.</title>
        <authorList>
            <person name="Heo J."/>
            <person name="Kim S.-J."/>
            <person name="Kim J.-S."/>
            <person name="Hong S.-B."/>
            <person name="Kwon S.-W."/>
        </authorList>
    </citation>
    <scope>NUCLEOTIDE SEQUENCE [LARGE SCALE GENOMIC DNA]</scope>
    <source>
        <strain evidence="3 4">2JSPR-7</strain>
    </source>
</reference>
<keyword evidence="2" id="KW-0732">Signal</keyword>
<evidence type="ECO:0000256" key="1">
    <source>
        <dbReference type="SAM" id="Phobius"/>
    </source>
</evidence>
<feature type="transmembrane region" description="Helical" evidence="1">
    <location>
        <begin position="78"/>
        <end position="99"/>
    </location>
</feature>
<organism evidence="3 4">
    <name type="scientific">Xylanimonas allomyrinae</name>
    <dbReference type="NCBI Taxonomy" id="2509459"/>
    <lineage>
        <taxon>Bacteria</taxon>
        <taxon>Bacillati</taxon>
        <taxon>Actinomycetota</taxon>
        <taxon>Actinomycetes</taxon>
        <taxon>Micrococcales</taxon>
        <taxon>Promicromonosporaceae</taxon>
        <taxon>Xylanimonas</taxon>
    </lineage>
</organism>
<dbReference type="AlphaFoldDB" id="A0A4P6EHL7"/>
<feature type="transmembrane region" description="Helical" evidence="1">
    <location>
        <begin position="111"/>
        <end position="132"/>
    </location>
</feature>
<feature type="signal peptide" evidence="2">
    <location>
        <begin position="1"/>
        <end position="20"/>
    </location>
</feature>
<accession>A0A4P6EHL7</accession>
<evidence type="ECO:0000256" key="2">
    <source>
        <dbReference type="SAM" id="SignalP"/>
    </source>
</evidence>
<evidence type="ECO:0000313" key="4">
    <source>
        <dbReference type="Proteomes" id="UP000291758"/>
    </source>
</evidence>
<sequence length="143" mass="14803">MWTVRVAAVLVLLTSLAAQVAVATGVVEASRRYDEVPASLGNAYLVGLVASVAFFQWAVAAAWAAVELGRSRARSQRAAVSVAAVCLMVACAILLGVALDMNGRSIGGPPAGLALLTATPILVLTIPAWLLIRRRLRAAAAVR</sequence>
<feature type="transmembrane region" description="Helical" evidence="1">
    <location>
        <begin position="45"/>
        <end position="66"/>
    </location>
</feature>
<keyword evidence="4" id="KW-1185">Reference proteome</keyword>
<gene>
    <name evidence="3" type="ORF">ET495_00135</name>
</gene>
<dbReference type="RefSeq" id="WP_129201654.1">
    <property type="nucleotide sequence ID" value="NZ_CP035495.1"/>
</dbReference>
<dbReference type="KEGG" id="xyl:ET495_00135"/>
<name>A0A4P6EHL7_9MICO</name>
<evidence type="ECO:0000313" key="3">
    <source>
        <dbReference type="EMBL" id="QAY61972.1"/>
    </source>
</evidence>
<keyword evidence="1" id="KW-0472">Membrane</keyword>
<proteinExistence type="predicted"/>
<protein>
    <submittedName>
        <fullName evidence="3">Uncharacterized protein</fullName>
    </submittedName>
</protein>
<feature type="chain" id="PRO_5039028463" evidence="2">
    <location>
        <begin position="21"/>
        <end position="143"/>
    </location>
</feature>
<keyword evidence="1" id="KW-1133">Transmembrane helix</keyword>
<keyword evidence="1" id="KW-0812">Transmembrane</keyword>